<name>A0A9P0L3F4_ACAOB</name>
<keyword evidence="3" id="KW-1185">Reference proteome</keyword>
<proteinExistence type="predicted"/>
<feature type="compositionally biased region" description="Low complexity" evidence="1">
    <location>
        <begin position="104"/>
        <end position="122"/>
    </location>
</feature>
<feature type="region of interest" description="Disordered" evidence="1">
    <location>
        <begin position="50"/>
        <end position="130"/>
    </location>
</feature>
<organism evidence="2 3">
    <name type="scientific">Acanthoscelides obtectus</name>
    <name type="common">Bean weevil</name>
    <name type="synonym">Bruchus obtectus</name>
    <dbReference type="NCBI Taxonomy" id="200917"/>
    <lineage>
        <taxon>Eukaryota</taxon>
        <taxon>Metazoa</taxon>
        <taxon>Ecdysozoa</taxon>
        <taxon>Arthropoda</taxon>
        <taxon>Hexapoda</taxon>
        <taxon>Insecta</taxon>
        <taxon>Pterygota</taxon>
        <taxon>Neoptera</taxon>
        <taxon>Endopterygota</taxon>
        <taxon>Coleoptera</taxon>
        <taxon>Polyphaga</taxon>
        <taxon>Cucujiformia</taxon>
        <taxon>Chrysomeloidea</taxon>
        <taxon>Chrysomelidae</taxon>
        <taxon>Bruchinae</taxon>
        <taxon>Bruchini</taxon>
        <taxon>Acanthoscelides</taxon>
    </lineage>
</organism>
<sequence length="145" mass="16530">MSTFGGKDIYRCRSRIVPALVDRQLPRGDVISFMMNDPYEKEQRRLQRLYEEVLSEMEESDPFGDDSQGSDPDFCRDPESSHSSGGSYDAPRPRQPPFTDENVESQNESDSSSSESQDSLDSGNFNLTQKQYHFLTLTRMELGLT</sequence>
<dbReference type="EMBL" id="CAKOFQ010007008">
    <property type="protein sequence ID" value="CAH1986904.1"/>
    <property type="molecule type" value="Genomic_DNA"/>
</dbReference>
<protein>
    <submittedName>
        <fullName evidence="2">Uncharacterized protein</fullName>
    </submittedName>
</protein>
<dbReference type="AlphaFoldDB" id="A0A9P0L3F4"/>
<evidence type="ECO:0000313" key="2">
    <source>
        <dbReference type="EMBL" id="CAH1986904.1"/>
    </source>
</evidence>
<comment type="caution">
    <text evidence="2">The sequence shown here is derived from an EMBL/GenBank/DDBJ whole genome shotgun (WGS) entry which is preliminary data.</text>
</comment>
<dbReference type="Proteomes" id="UP001152888">
    <property type="component" value="Unassembled WGS sequence"/>
</dbReference>
<accession>A0A9P0L3F4</accession>
<gene>
    <name evidence="2" type="ORF">ACAOBT_LOCUS17519</name>
</gene>
<reference evidence="2" key="1">
    <citation type="submission" date="2022-03" db="EMBL/GenBank/DDBJ databases">
        <authorList>
            <person name="Sayadi A."/>
        </authorList>
    </citation>
    <scope>NUCLEOTIDE SEQUENCE</scope>
</reference>
<feature type="compositionally biased region" description="Acidic residues" evidence="1">
    <location>
        <begin position="53"/>
        <end position="64"/>
    </location>
</feature>
<dbReference type="OrthoDB" id="7476390at2759"/>
<evidence type="ECO:0000256" key="1">
    <source>
        <dbReference type="SAM" id="MobiDB-lite"/>
    </source>
</evidence>
<evidence type="ECO:0000313" key="3">
    <source>
        <dbReference type="Proteomes" id="UP001152888"/>
    </source>
</evidence>